<dbReference type="Pfam" id="PF09815">
    <property type="entry name" value="XK-related"/>
    <property type="match status" value="1"/>
</dbReference>
<evidence type="ECO:0000313" key="9">
    <source>
        <dbReference type="RefSeq" id="XP_065669854.1"/>
    </source>
</evidence>
<dbReference type="PANTHER" id="PTHR16024:SF6">
    <property type="entry name" value="XK-RELATED PROTEIN"/>
    <property type="match status" value="1"/>
</dbReference>
<keyword evidence="3" id="KW-1003">Cell membrane</keyword>
<dbReference type="InterPro" id="IPR018629">
    <property type="entry name" value="XK-rel"/>
</dbReference>
<dbReference type="InterPro" id="IPR050895">
    <property type="entry name" value="XK-related_scramblase"/>
</dbReference>
<proteinExistence type="inferred from homology"/>
<feature type="transmembrane region" description="Helical" evidence="7">
    <location>
        <begin position="339"/>
        <end position="360"/>
    </location>
</feature>
<feature type="transmembrane region" description="Helical" evidence="7">
    <location>
        <begin position="179"/>
        <end position="197"/>
    </location>
</feature>
<feature type="transmembrane region" description="Helical" evidence="7">
    <location>
        <begin position="64"/>
        <end position="83"/>
    </location>
</feature>
<reference evidence="9 10" key="1">
    <citation type="submission" date="2025-05" db="UniProtKB">
        <authorList>
            <consortium name="RefSeq"/>
        </authorList>
    </citation>
    <scope>IDENTIFICATION</scope>
</reference>
<feature type="transmembrane region" description="Helical" evidence="7">
    <location>
        <begin position="244"/>
        <end position="263"/>
    </location>
</feature>
<comment type="similarity">
    <text evidence="2 7">Belongs to the XK family.</text>
</comment>
<keyword evidence="8" id="KW-1185">Reference proteome</keyword>
<evidence type="ECO:0000256" key="2">
    <source>
        <dbReference type="ARBA" id="ARBA00008789"/>
    </source>
</evidence>
<feature type="transmembrane region" description="Helical" evidence="7">
    <location>
        <begin position="278"/>
        <end position="298"/>
    </location>
</feature>
<name>A0ABM4D6E0_HYDVU</name>
<dbReference type="PANTHER" id="PTHR16024">
    <property type="entry name" value="XK-RELATED PROTEIN"/>
    <property type="match status" value="1"/>
</dbReference>
<keyword evidence="6 7" id="KW-0472">Membrane</keyword>
<evidence type="ECO:0000313" key="11">
    <source>
        <dbReference type="RefSeq" id="XP_065669856.1"/>
    </source>
</evidence>
<gene>
    <name evidence="9 10 11" type="primary">LOC100205924</name>
</gene>
<dbReference type="RefSeq" id="XP_065669854.1">
    <property type="nucleotide sequence ID" value="XM_065813782.1"/>
</dbReference>
<evidence type="ECO:0000256" key="1">
    <source>
        <dbReference type="ARBA" id="ARBA00004651"/>
    </source>
</evidence>
<organism evidence="8 11">
    <name type="scientific">Hydra vulgaris</name>
    <name type="common">Hydra</name>
    <name type="synonym">Hydra attenuata</name>
    <dbReference type="NCBI Taxonomy" id="6087"/>
    <lineage>
        <taxon>Eukaryota</taxon>
        <taxon>Metazoa</taxon>
        <taxon>Cnidaria</taxon>
        <taxon>Hydrozoa</taxon>
        <taxon>Hydroidolina</taxon>
        <taxon>Anthoathecata</taxon>
        <taxon>Aplanulata</taxon>
        <taxon>Hydridae</taxon>
        <taxon>Hydra</taxon>
    </lineage>
</organism>
<evidence type="ECO:0000313" key="8">
    <source>
        <dbReference type="Proteomes" id="UP001652625"/>
    </source>
</evidence>
<evidence type="ECO:0000313" key="10">
    <source>
        <dbReference type="RefSeq" id="XP_065669855.1"/>
    </source>
</evidence>
<evidence type="ECO:0000256" key="5">
    <source>
        <dbReference type="ARBA" id="ARBA00022989"/>
    </source>
</evidence>
<dbReference type="RefSeq" id="XP_065669855.1">
    <property type="nucleotide sequence ID" value="XM_065813783.1"/>
</dbReference>
<protein>
    <recommendedName>
        <fullName evidence="7">XK-related protein</fullName>
    </recommendedName>
</protein>
<evidence type="ECO:0000256" key="7">
    <source>
        <dbReference type="RuleBase" id="RU910716"/>
    </source>
</evidence>
<comment type="subcellular location">
    <subcellularLocation>
        <location evidence="1">Cell membrane</location>
        <topology evidence="1">Multi-pass membrane protein</topology>
    </subcellularLocation>
    <subcellularLocation>
        <location evidence="7">Membrane</location>
        <topology evidence="7">Multi-pass membrane protein</topology>
    </subcellularLocation>
</comment>
<dbReference type="RefSeq" id="XP_065669856.1">
    <property type="nucleotide sequence ID" value="XM_065813784.1"/>
</dbReference>
<evidence type="ECO:0000256" key="6">
    <source>
        <dbReference type="ARBA" id="ARBA00023136"/>
    </source>
</evidence>
<sequence>METDVNSFDIVDAHITRKTRNVSANKANIVDNFVAVVSITTFLIDIVTDALVAKQYFETKKWIWFGLNLTFIIVPSILMQLFSSKWHHDDREKQGWLSIILHLLQLAPIERYFLAFWYGGKTLLKKNLNENDYRLYLTNWRDATMLRLVETFLESAPQVVLQLYVLSQLNRAIDLNKDWITVLAAVVSLISLAWSIVSYTHALRLCARENGLSLCGYIFQVIYRLSMIASRIVAMVLFASEYKWALFVVIFVHWLCMFIWLHFQNTNFCYSSNNIRRIFYEYTFISVLAFVYVFCFINAKKGMTRQRVKLYYILFFVENSLMIAAWYPSRKTTFGILEYGSLSIVWGAFILGLVSMLLYYKFFHPNVDVTAGWLCCSIFQKKSSSLPVSDKENGLHVGNSKTIYAIPNLPQVERKFSIGVELSPRMDIPSFAFPTCSEEEEVYRFSKVSNKVYKVEDLQKQSLQFEKSSNQSIEFYI</sequence>
<feature type="transmembrane region" description="Helical" evidence="7">
    <location>
        <begin position="217"/>
        <end position="237"/>
    </location>
</feature>
<feature type="transmembrane region" description="Helical" evidence="7">
    <location>
        <begin position="310"/>
        <end position="327"/>
    </location>
</feature>
<keyword evidence="4 7" id="KW-0812">Transmembrane</keyword>
<dbReference type="Proteomes" id="UP001652625">
    <property type="component" value="Chromosome 12"/>
</dbReference>
<keyword evidence="5 7" id="KW-1133">Transmembrane helix</keyword>
<accession>A0ABM4D6E0</accession>
<evidence type="ECO:0000256" key="3">
    <source>
        <dbReference type="ARBA" id="ARBA00022475"/>
    </source>
</evidence>
<feature type="transmembrane region" description="Helical" evidence="7">
    <location>
        <begin position="33"/>
        <end position="52"/>
    </location>
</feature>
<evidence type="ECO:0000256" key="4">
    <source>
        <dbReference type="ARBA" id="ARBA00022692"/>
    </source>
</evidence>
<dbReference type="GeneID" id="100205924"/>